<feature type="compositionally biased region" description="Acidic residues" evidence="4">
    <location>
        <begin position="254"/>
        <end position="296"/>
    </location>
</feature>
<keyword evidence="5" id="KW-0732">Signal</keyword>
<dbReference type="InterPro" id="IPR001881">
    <property type="entry name" value="EGF-like_Ca-bd_dom"/>
</dbReference>
<feature type="compositionally biased region" description="Basic and acidic residues" evidence="4">
    <location>
        <begin position="119"/>
        <end position="130"/>
    </location>
</feature>
<dbReference type="InterPro" id="IPR000742">
    <property type="entry name" value="EGF"/>
</dbReference>
<keyword evidence="1 2" id="KW-1015">Disulfide bond</keyword>
<keyword evidence="9" id="KW-1185">Reference proteome</keyword>
<evidence type="ECO:0000256" key="2">
    <source>
        <dbReference type="PROSITE-ProRule" id="PRU00076"/>
    </source>
</evidence>
<name>A0ABP1RRD8_9HEXA</name>
<dbReference type="Pfam" id="PF00008">
    <property type="entry name" value="EGF"/>
    <property type="match status" value="2"/>
</dbReference>
<feature type="region of interest" description="Disordered" evidence="4">
    <location>
        <begin position="629"/>
        <end position="699"/>
    </location>
</feature>
<dbReference type="Pfam" id="PF00054">
    <property type="entry name" value="Laminin_G_1"/>
    <property type="match status" value="1"/>
</dbReference>
<evidence type="ECO:0000313" key="8">
    <source>
        <dbReference type="EMBL" id="CAL8133633.1"/>
    </source>
</evidence>
<dbReference type="PROSITE" id="PS01186">
    <property type="entry name" value="EGF_2"/>
    <property type="match status" value="2"/>
</dbReference>
<dbReference type="Proteomes" id="UP001642540">
    <property type="component" value="Unassembled WGS sequence"/>
</dbReference>
<feature type="domain" description="EGF-like" evidence="7">
    <location>
        <begin position="810"/>
        <end position="847"/>
    </location>
</feature>
<feature type="domain" description="Laminin G" evidence="6">
    <location>
        <begin position="498"/>
        <end position="808"/>
    </location>
</feature>
<feature type="compositionally biased region" description="Acidic residues" evidence="4">
    <location>
        <begin position="94"/>
        <end position="103"/>
    </location>
</feature>
<feature type="compositionally biased region" description="Low complexity" evidence="4">
    <location>
        <begin position="297"/>
        <end position="309"/>
    </location>
</feature>
<keyword evidence="2" id="KW-0245">EGF-like domain</keyword>
<organism evidence="8 9">
    <name type="scientific">Orchesella dallaii</name>
    <dbReference type="NCBI Taxonomy" id="48710"/>
    <lineage>
        <taxon>Eukaryota</taxon>
        <taxon>Metazoa</taxon>
        <taxon>Ecdysozoa</taxon>
        <taxon>Arthropoda</taxon>
        <taxon>Hexapoda</taxon>
        <taxon>Collembola</taxon>
        <taxon>Entomobryomorpha</taxon>
        <taxon>Entomobryoidea</taxon>
        <taxon>Orchesellidae</taxon>
        <taxon>Orchesellinae</taxon>
        <taxon>Orchesella</taxon>
    </lineage>
</organism>
<evidence type="ECO:0000256" key="3">
    <source>
        <dbReference type="PROSITE-ProRule" id="PRU00122"/>
    </source>
</evidence>
<evidence type="ECO:0000256" key="4">
    <source>
        <dbReference type="SAM" id="MobiDB-lite"/>
    </source>
</evidence>
<evidence type="ECO:0008006" key="10">
    <source>
        <dbReference type="Google" id="ProtNLM"/>
    </source>
</evidence>
<feature type="region of interest" description="Disordered" evidence="4">
    <location>
        <begin position="90"/>
        <end position="130"/>
    </location>
</feature>
<dbReference type="InterPro" id="IPR001791">
    <property type="entry name" value="Laminin_G"/>
</dbReference>
<feature type="compositionally biased region" description="Low complexity" evidence="4">
    <location>
        <begin position="742"/>
        <end position="762"/>
    </location>
</feature>
<dbReference type="Pfam" id="PF02210">
    <property type="entry name" value="Laminin_G_2"/>
    <property type="match status" value="2"/>
</dbReference>
<feature type="domain" description="Laminin G" evidence="6">
    <location>
        <begin position="852"/>
        <end position="1032"/>
    </location>
</feature>
<dbReference type="SMART" id="SM00181">
    <property type="entry name" value="EGF"/>
    <property type="match status" value="4"/>
</dbReference>
<feature type="region of interest" description="Disordered" evidence="4">
    <location>
        <begin position="731"/>
        <end position="762"/>
    </location>
</feature>
<protein>
    <recommendedName>
        <fullName evidence="10">Pikachurin</fullName>
    </recommendedName>
</protein>
<gene>
    <name evidence="8" type="ORF">ODALV1_LOCUS25153</name>
</gene>
<evidence type="ECO:0000256" key="5">
    <source>
        <dbReference type="SAM" id="SignalP"/>
    </source>
</evidence>
<reference evidence="8 9" key="1">
    <citation type="submission" date="2024-08" db="EMBL/GenBank/DDBJ databases">
        <authorList>
            <person name="Cucini C."/>
            <person name="Frati F."/>
        </authorList>
    </citation>
    <scope>NUCLEOTIDE SEQUENCE [LARGE SCALE GENOMIC DNA]</scope>
</reference>
<accession>A0ABP1RRD8</accession>
<dbReference type="PROSITE" id="PS50025">
    <property type="entry name" value="LAM_G_DOMAIN"/>
    <property type="match status" value="3"/>
</dbReference>
<dbReference type="InterPro" id="IPR050372">
    <property type="entry name" value="Neurexin-related_CASP"/>
</dbReference>
<feature type="disulfide bond" evidence="3">
    <location>
        <begin position="1226"/>
        <end position="1253"/>
    </location>
</feature>
<dbReference type="Gene3D" id="2.60.120.200">
    <property type="match status" value="3"/>
</dbReference>
<feature type="domain" description="EGF-like" evidence="7">
    <location>
        <begin position="1029"/>
        <end position="1064"/>
    </location>
</feature>
<dbReference type="EMBL" id="CAXLJM020000101">
    <property type="protein sequence ID" value="CAL8133633.1"/>
    <property type="molecule type" value="Genomic_DNA"/>
</dbReference>
<dbReference type="PANTHER" id="PTHR15036:SF85">
    <property type="entry name" value="SP2353, ISOFORM A"/>
    <property type="match status" value="1"/>
</dbReference>
<evidence type="ECO:0000256" key="1">
    <source>
        <dbReference type="ARBA" id="ARBA00023157"/>
    </source>
</evidence>
<dbReference type="SUPFAM" id="SSF49899">
    <property type="entry name" value="Concanavalin A-like lectins/glucanases"/>
    <property type="match status" value="3"/>
</dbReference>
<feature type="region of interest" description="Disordered" evidence="4">
    <location>
        <begin position="238"/>
        <end position="341"/>
    </location>
</feature>
<dbReference type="PROSITE" id="PS50026">
    <property type="entry name" value="EGF_3"/>
    <property type="match status" value="3"/>
</dbReference>
<feature type="domain" description="EGF-like" evidence="7">
    <location>
        <begin position="452"/>
        <end position="487"/>
    </location>
</feature>
<comment type="caution">
    <text evidence="2">Lacks conserved residue(s) required for the propagation of feature annotation.</text>
</comment>
<proteinExistence type="predicted"/>
<dbReference type="InterPro" id="IPR013320">
    <property type="entry name" value="ConA-like_dom_sf"/>
</dbReference>
<feature type="domain" description="Laminin G" evidence="6">
    <location>
        <begin position="1073"/>
        <end position="1253"/>
    </location>
</feature>
<dbReference type="SMART" id="SM00179">
    <property type="entry name" value="EGF_CA"/>
    <property type="match status" value="3"/>
</dbReference>
<feature type="chain" id="PRO_5045076797" description="Pikachurin" evidence="5">
    <location>
        <begin position="24"/>
        <end position="1254"/>
    </location>
</feature>
<dbReference type="CDD" id="cd00054">
    <property type="entry name" value="EGF_CA"/>
    <property type="match status" value="2"/>
</dbReference>
<sequence length="1254" mass="135834">MNNFKMLSPSVIVIAFVLSTISGQLLEVAKAVTNTDAANFEAAFQGKCGPSSPCVQLCVELHDGTFECQCRAGYRLLVDGYSCVELTNTTMSDDSSEEEEEWQMELAKRQQQQSGEPNKAPEARTVTRDITSEYKRRKNLAGAAAAASSAAVSSTSDTSFNGLSSNVRPLPLPLASLSGDKRKTMKVMTRKPTSIINKQRETADAAISAMNAAAEAAFSFGKPPQLIPPTIPTITYQTTESTKKESLLDAAGLADDDENYEDDYDESKEGEDDSSEEYDDDDEDDELSLEGEEDLDSSQQQQPTTQQSSKKGDKDKSNPTTITTPEGDLKTKDGQVKSLDGGEIMDESDEAEEFLIASPESTSVSNSNANTNGKLKDLYSNSYVDGDSNGLEFSWNKDGQLEKQSKVTPSPITFLGDGEMDNVVGLNGGSSSGSISSSTTEKQEVECPLKCNRGSCTREPSNESGLEQSMTGYRCLCPMGTRGTFCEIEEIPEEGSGYNSGLFRGQSWVAFPVLHDAYMSDQISLEFRPESANGILLLTGEREDLSGDFLALYIRDGYLEFRFDCGSGSGMVRSATPVLLQQWNRASIVRRRWDGWMQLNDGPFTQGRSKGLFSRITFRQPVFIGGPGNITFTATGSTPTNFDDEPELSPPPPLSSSTTLSLSSSPSISSASTSDNWTSASSQQQNQVGSSTPDRKEDMVEGGEEFFVAPASVIEDPTASSTVVSAISNTNQGAAGEPSLESDSSGSSDSGSSSITSDTNDSTSIASLLKKTGGFRGCIRNLVINDRAYRFGLEPAGDSLQGFDIESCNDQGVCDLVKCQHGGQCLVQKDENPTCLCPLGFSGPFCETPLDLQIPSFNGSSYLKYSGLGLTRVLSWLELEIVVKPDAMDGLILYNGYKTDGMGDFIALTIDQGYFEFAMDLGTGTAIVRSESSVSLGEWHRILISRTSRLISIKVDNQPPVMALTPGAFTQLSLPHNLFLGGIPDPQWLSPKVKVHGGFSGCIQKLVVNERPLRIMGSAMSGVNLENCAHPCLRNPCDHGGDCIPQLDAFKCHCPLGYRDPFCQTRMDKEDIITAPRFIGDSYLRFSHPRIVKRISGWKLSLSFRVRTSVSRGLLLWAGRKWMTSASDFISVGLRNGFVTASFSLGSGQTTIAYNITAINDGRWHHVHFFRNEQEASLAVDDGPPVTGVAPGKLRQLNINDGLYIGGLEDPRHQSMNKYTEGLVGCLTDLVLGGNYRVSLLQEASEGRNVDYCD</sequence>
<dbReference type="PROSITE" id="PS00022">
    <property type="entry name" value="EGF_1"/>
    <property type="match status" value="2"/>
</dbReference>
<evidence type="ECO:0000313" key="9">
    <source>
        <dbReference type="Proteomes" id="UP001642540"/>
    </source>
</evidence>
<evidence type="ECO:0000259" key="6">
    <source>
        <dbReference type="PROSITE" id="PS50025"/>
    </source>
</evidence>
<evidence type="ECO:0000259" key="7">
    <source>
        <dbReference type="PROSITE" id="PS50026"/>
    </source>
</evidence>
<dbReference type="CDD" id="cd00110">
    <property type="entry name" value="LamG"/>
    <property type="match status" value="3"/>
</dbReference>
<comment type="caution">
    <text evidence="8">The sequence shown here is derived from an EMBL/GenBank/DDBJ whole genome shotgun (WGS) entry which is preliminary data.</text>
</comment>
<feature type="compositionally biased region" description="Polar residues" evidence="4">
    <location>
        <begin position="675"/>
        <end position="692"/>
    </location>
</feature>
<feature type="disulfide bond" evidence="2">
    <location>
        <begin position="1054"/>
        <end position="1063"/>
    </location>
</feature>
<feature type="disulfide bond" evidence="2">
    <location>
        <begin position="837"/>
        <end position="846"/>
    </location>
</feature>
<dbReference type="Gene3D" id="2.10.25.10">
    <property type="entry name" value="Laminin"/>
    <property type="match status" value="3"/>
</dbReference>
<feature type="disulfide bond" evidence="2">
    <location>
        <begin position="477"/>
        <end position="486"/>
    </location>
</feature>
<feature type="compositionally biased region" description="Polar residues" evidence="4">
    <location>
        <begin position="630"/>
        <end position="641"/>
    </location>
</feature>
<feature type="compositionally biased region" description="Low complexity" evidence="4">
    <location>
        <begin position="655"/>
        <end position="674"/>
    </location>
</feature>
<dbReference type="SMART" id="SM00282">
    <property type="entry name" value="LamG"/>
    <property type="match status" value="3"/>
</dbReference>
<dbReference type="PANTHER" id="PTHR15036">
    <property type="entry name" value="PIKACHURIN-LIKE PROTEIN"/>
    <property type="match status" value="1"/>
</dbReference>
<feature type="signal peptide" evidence="5">
    <location>
        <begin position="1"/>
        <end position="23"/>
    </location>
</feature>